<dbReference type="RefSeq" id="WP_318621459.1">
    <property type="nucleotide sequence ID" value="NZ_CP137642.1"/>
</dbReference>
<accession>A0AAX4FWB6</accession>
<gene>
    <name evidence="1" type="ORF">R6Y96_00320</name>
</gene>
<dbReference type="EMBL" id="CP137642">
    <property type="protein sequence ID" value="WOX57738.1"/>
    <property type="molecule type" value="Genomic_DNA"/>
</dbReference>
<dbReference type="GeneID" id="85731555"/>
<evidence type="ECO:0000313" key="2">
    <source>
        <dbReference type="Proteomes" id="UP001305652"/>
    </source>
</evidence>
<name>A0AAX4FWB6_9EURY</name>
<evidence type="ECO:0008006" key="3">
    <source>
        <dbReference type="Google" id="ProtNLM"/>
    </source>
</evidence>
<organism evidence="1 2">
    <name type="scientific">Methanoculleus receptaculi</name>
    <dbReference type="NCBI Taxonomy" id="394967"/>
    <lineage>
        <taxon>Archaea</taxon>
        <taxon>Methanobacteriati</taxon>
        <taxon>Methanobacteriota</taxon>
        <taxon>Stenosarchaea group</taxon>
        <taxon>Methanomicrobia</taxon>
        <taxon>Methanomicrobiales</taxon>
        <taxon>Methanomicrobiaceae</taxon>
        <taxon>Methanoculleus</taxon>
    </lineage>
</organism>
<dbReference type="KEGG" id="mrc:R6Y96_00320"/>
<sequence length="169" mass="18028">MGYSASTFIGVDANYAFNRLPDDQVFYFNGHGGPGMIDFGTTYLYASVSGYDSISEFTSGQLNDLALAVFVGCNTGLTSSGGLGNLLTESTSRGTDCALGFTDQIESNKAGYWSDNFWGQLDQGETVGDGAAEALQYTRIYYLWQTGGVESYIIYGNSNLKIDPAVAGV</sequence>
<protein>
    <recommendedName>
        <fullName evidence="3">Gingipain domain-containing protein</fullName>
    </recommendedName>
</protein>
<proteinExistence type="predicted"/>
<dbReference type="AlphaFoldDB" id="A0AAX4FWB6"/>
<evidence type="ECO:0000313" key="1">
    <source>
        <dbReference type="EMBL" id="WOX57738.1"/>
    </source>
</evidence>
<reference evidence="1 2" key="1">
    <citation type="submission" date="2023-10" db="EMBL/GenBank/DDBJ databases">
        <title>The complete genome sequence of Methanoculleus receptaculi DSM 18860.</title>
        <authorList>
            <person name="Lai S.-J."/>
            <person name="You Y.-T."/>
            <person name="Chen S.-C."/>
        </authorList>
    </citation>
    <scope>NUCLEOTIDE SEQUENCE [LARGE SCALE GENOMIC DNA]</scope>
    <source>
        <strain evidence="1 2">DSM 18860</strain>
    </source>
</reference>
<dbReference type="Proteomes" id="UP001305652">
    <property type="component" value="Chromosome"/>
</dbReference>
<keyword evidence="2" id="KW-1185">Reference proteome</keyword>